<dbReference type="Proteomes" id="UP000824890">
    <property type="component" value="Unassembled WGS sequence"/>
</dbReference>
<organism evidence="2 3">
    <name type="scientific">Brassica napus</name>
    <name type="common">Rape</name>
    <dbReference type="NCBI Taxonomy" id="3708"/>
    <lineage>
        <taxon>Eukaryota</taxon>
        <taxon>Viridiplantae</taxon>
        <taxon>Streptophyta</taxon>
        <taxon>Embryophyta</taxon>
        <taxon>Tracheophyta</taxon>
        <taxon>Spermatophyta</taxon>
        <taxon>Magnoliopsida</taxon>
        <taxon>eudicotyledons</taxon>
        <taxon>Gunneridae</taxon>
        <taxon>Pentapetalae</taxon>
        <taxon>rosids</taxon>
        <taxon>malvids</taxon>
        <taxon>Brassicales</taxon>
        <taxon>Brassicaceae</taxon>
        <taxon>Brassiceae</taxon>
        <taxon>Brassica</taxon>
    </lineage>
</organism>
<feature type="domain" description="eRF1" evidence="1">
    <location>
        <begin position="92"/>
        <end position="151"/>
    </location>
</feature>
<dbReference type="EMBL" id="JAGKQM010000006">
    <property type="protein sequence ID" value="KAH0921344.1"/>
    <property type="molecule type" value="Genomic_DNA"/>
</dbReference>
<protein>
    <recommendedName>
        <fullName evidence="1">eRF1 domain-containing protein</fullName>
    </recommendedName>
</protein>
<proteinExistence type="predicted"/>
<evidence type="ECO:0000259" key="1">
    <source>
        <dbReference type="Pfam" id="PF03464"/>
    </source>
</evidence>
<evidence type="ECO:0000313" key="2">
    <source>
        <dbReference type="EMBL" id="KAH0921344.1"/>
    </source>
</evidence>
<dbReference type="PANTHER" id="PTHR10113">
    <property type="entry name" value="PEPTIDE CHAIN RELEASE FACTOR SUBUNIT 1"/>
    <property type="match status" value="1"/>
</dbReference>
<reference evidence="2 3" key="1">
    <citation type="submission" date="2021-05" db="EMBL/GenBank/DDBJ databases">
        <title>Genome Assembly of Synthetic Allotetraploid Brassica napus Reveals Homoeologous Exchanges between Subgenomes.</title>
        <authorList>
            <person name="Davis J.T."/>
        </authorList>
    </citation>
    <scope>NUCLEOTIDE SEQUENCE [LARGE SCALE GENOMIC DNA]</scope>
    <source>
        <strain evidence="3">cv. Da-Ae</strain>
        <tissue evidence="2">Seedling</tissue>
    </source>
</reference>
<dbReference type="SUPFAM" id="SSF55481">
    <property type="entry name" value="N-terminal domain of eukaryotic peptide chain release factor subunit 1, ERF1"/>
    <property type="match status" value="1"/>
</dbReference>
<dbReference type="SUPFAM" id="SSF53137">
    <property type="entry name" value="Translational machinery components"/>
    <property type="match status" value="1"/>
</dbReference>
<dbReference type="Pfam" id="PF03464">
    <property type="entry name" value="eRF1_2"/>
    <property type="match status" value="1"/>
</dbReference>
<comment type="caution">
    <text evidence="2">The sequence shown here is derived from an EMBL/GenBank/DDBJ whole genome shotgun (WGS) entry which is preliminary data.</text>
</comment>
<dbReference type="InterPro" id="IPR005141">
    <property type="entry name" value="eRF1_2"/>
</dbReference>
<gene>
    <name evidence="2" type="ORF">HID58_021362</name>
</gene>
<dbReference type="InterPro" id="IPR029064">
    <property type="entry name" value="Ribosomal_eL30-like_sf"/>
</dbReference>
<dbReference type="InterPro" id="IPR024049">
    <property type="entry name" value="eRF1_1_sf"/>
</dbReference>
<evidence type="ECO:0000313" key="3">
    <source>
        <dbReference type="Proteomes" id="UP000824890"/>
    </source>
</evidence>
<feature type="non-terminal residue" evidence="2">
    <location>
        <position position="1"/>
    </location>
</feature>
<dbReference type="Gene3D" id="3.30.1330.30">
    <property type="match status" value="1"/>
</dbReference>
<accession>A0ABQ8CW83</accession>
<name>A0ABQ8CW83_BRANA</name>
<dbReference type="Gene3D" id="3.30.420.60">
    <property type="entry name" value="eRF1 domain 2"/>
    <property type="match status" value="1"/>
</dbReference>
<keyword evidence="3" id="KW-1185">Reference proteome</keyword>
<sequence>RKISRQTEHRIEIWKTKKLIKGLESARGNGTSMVMNTKLLPTSRVVSTGIIVNDDGKEKKSKFDFEPFRPLTLPCTYFGFIVMDGWVNPATSQPNVAGLILGGSAGFKTKLSQSEMFDPPLQAKILNIVDVSYGGENGFNKAIELFAEILSTGEETVRTRGSMSLVWRTLLKALDMGAIETLIKALEMGTIETLIMWENLDINRCELKNNTIWRSSGEALLERLIKATSMTQIPRRVTVFAEGLVGYFVTSLICFRRDENYRLAITSLLEQYPNRVKISSLNSNKNSEFCGPLTSFDWNKAEPRRIGTSSTDTTFVDTQLIALMIKKVFDIAWGGVAVFASVSADEGQQVGEGGLDLILVYTVGAEIEWSSSQPDWVAIAFSTKMQILRVCGEMRTSQMMCKCDTIMENHTWEAQVRRKY</sequence>
<dbReference type="InterPro" id="IPR042226">
    <property type="entry name" value="eFR1_2_sf"/>
</dbReference>
<dbReference type="InterPro" id="IPR004403">
    <property type="entry name" value="Peptide_chain-rel_eRF1/aRF1"/>
</dbReference>